<dbReference type="GO" id="GO:0140098">
    <property type="term" value="F:catalytic activity, acting on RNA"/>
    <property type="evidence" value="ECO:0007669"/>
    <property type="project" value="UniProtKB-ARBA"/>
</dbReference>
<dbReference type="NCBIfam" id="TIGR00005">
    <property type="entry name" value="rluA_subfam"/>
    <property type="match status" value="1"/>
</dbReference>
<protein>
    <recommendedName>
        <fullName evidence="4">Pseudouridine synthase</fullName>
        <ecNumber evidence="4">5.4.99.-</ecNumber>
    </recommendedName>
</protein>
<dbReference type="Gene3D" id="3.30.2350.10">
    <property type="entry name" value="Pseudouridine synthase"/>
    <property type="match status" value="1"/>
</dbReference>
<dbReference type="AlphaFoldDB" id="S6FJA2"/>
<reference evidence="6 7" key="1">
    <citation type="journal article" date="2013" name="Appl. Environ. Microbiol.">
        <title>The Carbohydrate Metabolism Signature of Lactococcus lactis Strain A12 Reveals Its Sourdough Ecosystem Origin.</title>
        <authorList>
            <person name="Passerini D."/>
            <person name="Coddeville M."/>
            <person name="Le Bourgeois P."/>
            <person name="Loubiere P."/>
            <person name="Ritzenthaler P."/>
            <person name="Fontagne-Faucher C."/>
            <person name="Daveran-Mingot M.L."/>
            <person name="Cocaign-Bousquet M."/>
        </authorList>
    </citation>
    <scope>NUCLEOTIDE SEQUENCE [LARGE SCALE GENOMIC DNA]</scope>
    <source>
        <strain evidence="6 7">A12</strain>
    </source>
</reference>
<dbReference type="GO" id="GO:0009982">
    <property type="term" value="F:pseudouridine synthase activity"/>
    <property type="evidence" value="ECO:0007669"/>
    <property type="project" value="InterPro"/>
</dbReference>
<feature type="domain" description="Pseudouridine synthase RsuA/RluA-like" evidence="5">
    <location>
        <begin position="89"/>
        <end position="234"/>
    </location>
</feature>
<evidence type="ECO:0000256" key="1">
    <source>
        <dbReference type="ARBA" id="ARBA00000073"/>
    </source>
</evidence>
<dbReference type="InterPro" id="IPR006145">
    <property type="entry name" value="PsdUridine_synth_RsuA/RluA"/>
</dbReference>
<feature type="active site" evidence="3">
    <location>
        <position position="130"/>
    </location>
</feature>
<evidence type="ECO:0000259" key="5">
    <source>
        <dbReference type="Pfam" id="PF00849"/>
    </source>
</evidence>
<evidence type="ECO:0000313" key="6">
    <source>
        <dbReference type="EMBL" id="CDG05396.1"/>
    </source>
</evidence>
<dbReference type="EMBL" id="CBLU010000020">
    <property type="protein sequence ID" value="CDG05396.1"/>
    <property type="molecule type" value="Genomic_DNA"/>
</dbReference>
<dbReference type="Proteomes" id="UP000015361">
    <property type="component" value="Unassembled WGS sequence"/>
</dbReference>
<evidence type="ECO:0000256" key="4">
    <source>
        <dbReference type="RuleBase" id="RU362028"/>
    </source>
</evidence>
<gene>
    <name evidence="6" type="primary">rluA</name>
    <name evidence="6" type="ORF">O9U_05960</name>
</gene>
<dbReference type="RefSeq" id="WP_021723059.1">
    <property type="nucleotide sequence ID" value="NZ_CBLU010000020.1"/>
</dbReference>
<proteinExistence type="inferred from homology"/>
<dbReference type="InterPro" id="IPR006224">
    <property type="entry name" value="PsdUridine_synth_RluA-like_CS"/>
</dbReference>
<dbReference type="SUPFAM" id="SSF55120">
    <property type="entry name" value="Pseudouridine synthase"/>
    <property type="match status" value="1"/>
</dbReference>
<dbReference type="InterPro" id="IPR050188">
    <property type="entry name" value="RluA_PseudoU_synthase"/>
</dbReference>
<evidence type="ECO:0000313" key="7">
    <source>
        <dbReference type="Proteomes" id="UP000015361"/>
    </source>
</evidence>
<dbReference type="InterPro" id="IPR006225">
    <property type="entry name" value="PsdUridine_synth_RluC/D"/>
</dbReference>
<dbReference type="PANTHER" id="PTHR21600:SF87">
    <property type="entry name" value="RNA PSEUDOURIDYLATE SYNTHASE DOMAIN-CONTAINING PROTEIN 1"/>
    <property type="match status" value="1"/>
</dbReference>
<dbReference type="PROSITE" id="PS01129">
    <property type="entry name" value="PSI_RLU"/>
    <property type="match status" value="1"/>
</dbReference>
<dbReference type="EC" id="5.4.99.-" evidence="4"/>
<accession>S6FJA2</accession>
<comment type="function">
    <text evidence="4">Responsible for synthesis of pseudouridine from uracil.</text>
</comment>
<name>S6FJA2_LACLL</name>
<dbReference type="GO" id="GO:0003723">
    <property type="term" value="F:RNA binding"/>
    <property type="evidence" value="ECO:0007669"/>
    <property type="project" value="InterPro"/>
</dbReference>
<dbReference type="GO" id="GO:0000455">
    <property type="term" value="P:enzyme-directed rRNA pseudouridine synthesis"/>
    <property type="evidence" value="ECO:0007669"/>
    <property type="project" value="TreeGrafter"/>
</dbReference>
<evidence type="ECO:0000256" key="2">
    <source>
        <dbReference type="ARBA" id="ARBA00010876"/>
    </source>
</evidence>
<sequence>MEYNFILSENFIEEPVSDLLEKTWFIPRKQRHFLRMKKHCLVNNKLINEKQLVHAGDKITLIFDNDDFSNLSLKFGSANLADILYEDEHLIVVNKPEGMKTHGNTPDELALQNHVAAAINQEVFVVHRLDQATSGAVLFAKNQFVLPILGKMFEENKIHREYLALVKGHFPENHFTIDRAIGQNRHDKNKRILSAKGQKAVTHVEIIKKFTDKTLVKCTLDTGRTHQIRVHLSSLNHPIIGDALYGQKSQERMMLHADKIIIPHPFENKILEISAISTSFLDILNKTKQNKKK</sequence>
<keyword evidence="4 6" id="KW-0413">Isomerase</keyword>
<dbReference type="CDD" id="cd02869">
    <property type="entry name" value="PseudoU_synth_RluA_like"/>
    <property type="match status" value="1"/>
</dbReference>
<comment type="caution">
    <text evidence="6">The sequence shown here is derived from an EMBL/GenBank/DDBJ whole genome shotgun (WGS) entry which is preliminary data.</text>
</comment>
<comment type="similarity">
    <text evidence="2 4">Belongs to the pseudouridine synthase RluA family.</text>
</comment>
<dbReference type="InterPro" id="IPR020103">
    <property type="entry name" value="PsdUridine_synth_cat_dom_sf"/>
</dbReference>
<evidence type="ECO:0000256" key="3">
    <source>
        <dbReference type="PIRSR" id="PIRSR606225-1"/>
    </source>
</evidence>
<organism evidence="6 7">
    <name type="scientific">Lactococcus lactis subsp. lactis A12</name>
    <dbReference type="NCBI Taxonomy" id="1137134"/>
    <lineage>
        <taxon>Bacteria</taxon>
        <taxon>Bacillati</taxon>
        <taxon>Bacillota</taxon>
        <taxon>Bacilli</taxon>
        <taxon>Lactobacillales</taxon>
        <taxon>Streptococcaceae</taxon>
        <taxon>Lactococcus</taxon>
    </lineage>
</organism>
<comment type="catalytic activity">
    <reaction evidence="1 4">
        <text>a uridine in RNA = a pseudouridine in RNA</text>
        <dbReference type="Rhea" id="RHEA:48348"/>
        <dbReference type="Rhea" id="RHEA-COMP:12068"/>
        <dbReference type="Rhea" id="RHEA-COMP:12069"/>
        <dbReference type="ChEBI" id="CHEBI:65314"/>
        <dbReference type="ChEBI" id="CHEBI:65315"/>
    </reaction>
</comment>
<dbReference type="Pfam" id="PF00849">
    <property type="entry name" value="PseudoU_synth_2"/>
    <property type="match status" value="1"/>
</dbReference>
<dbReference type="PANTHER" id="PTHR21600">
    <property type="entry name" value="MITOCHONDRIAL RNA PSEUDOURIDINE SYNTHASE"/>
    <property type="match status" value="1"/>
</dbReference>